<evidence type="ECO:0000313" key="2">
    <source>
        <dbReference type="EMBL" id="RVU70202.1"/>
    </source>
</evidence>
<dbReference type="InterPro" id="IPR002744">
    <property type="entry name" value="MIP18-like"/>
</dbReference>
<dbReference type="Pfam" id="PF01883">
    <property type="entry name" value="FeS_assembly_P"/>
    <property type="match status" value="1"/>
</dbReference>
<dbReference type="Gene3D" id="3.30.300.130">
    <property type="entry name" value="Fe-S cluster assembly (FSCA)"/>
    <property type="match status" value="1"/>
</dbReference>
<protein>
    <submittedName>
        <fullName evidence="2">DUF59 domain-containing protein</fullName>
    </submittedName>
</protein>
<dbReference type="Proteomes" id="UP000288291">
    <property type="component" value="Unassembled WGS sequence"/>
</dbReference>
<feature type="domain" description="MIP18 family-like" evidence="1">
    <location>
        <begin position="9"/>
        <end position="41"/>
    </location>
</feature>
<evidence type="ECO:0000259" key="1">
    <source>
        <dbReference type="Pfam" id="PF01883"/>
    </source>
</evidence>
<keyword evidence="3" id="KW-1185">Reference proteome</keyword>
<dbReference type="EMBL" id="RXIA01000027">
    <property type="protein sequence ID" value="RVU70202.1"/>
    <property type="molecule type" value="Genomic_DNA"/>
</dbReference>
<evidence type="ECO:0000313" key="3">
    <source>
        <dbReference type="Proteomes" id="UP000288291"/>
    </source>
</evidence>
<gene>
    <name evidence="2" type="ORF">EJK17_08925</name>
</gene>
<sequence>MPLAVLICGINLVDLGLIYQIAVQDETATITMTLPVACSALTKEKRTI</sequence>
<name>A0A437STM6_9LACO</name>
<reference evidence="2 3" key="1">
    <citation type="submission" date="2018-12" db="EMBL/GenBank/DDBJ databases">
        <authorList>
            <person name="Meng J."/>
        </authorList>
    </citation>
    <scope>NUCLEOTIDE SEQUENCE [LARGE SCALE GENOMIC DNA]</scope>
    <source>
        <strain evidence="2 3">HT111-2</strain>
    </source>
</reference>
<dbReference type="AlphaFoldDB" id="A0A437STM6"/>
<accession>A0A437STM6</accession>
<dbReference type="SUPFAM" id="SSF117916">
    <property type="entry name" value="Fe-S cluster assembly (FSCA) domain-like"/>
    <property type="match status" value="1"/>
</dbReference>
<comment type="caution">
    <text evidence="2">The sequence shown here is derived from an EMBL/GenBank/DDBJ whole genome shotgun (WGS) entry which is preliminary data.</text>
</comment>
<proteinExistence type="predicted"/>
<organism evidence="2 3">
    <name type="scientific">Lactobacillus xujianguonis</name>
    <dbReference type="NCBI Taxonomy" id="2495899"/>
    <lineage>
        <taxon>Bacteria</taxon>
        <taxon>Bacillati</taxon>
        <taxon>Bacillota</taxon>
        <taxon>Bacilli</taxon>
        <taxon>Lactobacillales</taxon>
        <taxon>Lactobacillaceae</taxon>
        <taxon>Lactobacillus</taxon>
    </lineage>
</organism>
<dbReference type="InterPro" id="IPR034904">
    <property type="entry name" value="FSCA_dom_sf"/>
</dbReference>